<dbReference type="RefSeq" id="WP_249314634.1">
    <property type="nucleotide sequence ID" value="NZ_JACRSR010000001.1"/>
</dbReference>
<feature type="binding site" evidence="4">
    <location>
        <position position="155"/>
    </location>
    <ligand>
        <name>Mn(2+)</name>
        <dbReference type="ChEBI" id="CHEBI:29035"/>
        <label>1</label>
    </ligand>
</feature>
<proteinExistence type="inferred from homology"/>
<keyword evidence="3 5" id="KW-0378">Hydrolase</keyword>
<feature type="binding site" evidence="4">
    <location>
        <position position="131"/>
    </location>
    <ligand>
        <name>Mn(2+)</name>
        <dbReference type="ChEBI" id="CHEBI:29035"/>
        <label>1</label>
    </ligand>
</feature>
<comment type="cofactor">
    <cofactor evidence="4">
        <name>Mn(2+)</name>
        <dbReference type="ChEBI" id="CHEBI:29035"/>
    </cofactor>
    <text evidence="4">Binds 2 manganese ions per subunit.</text>
</comment>
<dbReference type="PROSITE" id="PS51409">
    <property type="entry name" value="ARGINASE_2"/>
    <property type="match status" value="1"/>
</dbReference>
<evidence type="ECO:0000256" key="2">
    <source>
        <dbReference type="ARBA" id="ARBA00022723"/>
    </source>
</evidence>
<accession>A0A926D364</accession>
<dbReference type="InterPro" id="IPR020855">
    <property type="entry name" value="Ureohydrolase_Mn_BS"/>
</dbReference>
<name>A0A926D364_9FIRM</name>
<organism evidence="6 7">
    <name type="scientific">Gehongia tenuis</name>
    <dbReference type="NCBI Taxonomy" id="2763655"/>
    <lineage>
        <taxon>Bacteria</taxon>
        <taxon>Bacillati</taxon>
        <taxon>Bacillota</taxon>
        <taxon>Clostridia</taxon>
        <taxon>Christensenellales</taxon>
        <taxon>Christensenellaceae</taxon>
        <taxon>Gehongia</taxon>
    </lineage>
</organism>
<dbReference type="AlphaFoldDB" id="A0A926D364"/>
<gene>
    <name evidence="6" type="ORF">H8696_02210</name>
</gene>
<dbReference type="InterPro" id="IPR023696">
    <property type="entry name" value="Ureohydrolase_dom_sf"/>
</dbReference>
<dbReference type="PANTHER" id="PTHR11358:SF26">
    <property type="entry name" value="GUANIDINO ACID HYDROLASE, MITOCHONDRIAL"/>
    <property type="match status" value="1"/>
</dbReference>
<evidence type="ECO:0000256" key="5">
    <source>
        <dbReference type="RuleBase" id="RU003684"/>
    </source>
</evidence>
<dbReference type="PANTHER" id="PTHR11358">
    <property type="entry name" value="ARGINASE/AGMATINASE"/>
    <property type="match status" value="1"/>
</dbReference>
<evidence type="ECO:0000256" key="1">
    <source>
        <dbReference type="ARBA" id="ARBA00009227"/>
    </source>
</evidence>
<comment type="similarity">
    <text evidence="1">Belongs to the arginase family. Agmatinase subfamily.</text>
</comment>
<dbReference type="PROSITE" id="PS01053">
    <property type="entry name" value="ARGINASE_1"/>
    <property type="match status" value="1"/>
</dbReference>
<dbReference type="SUPFAM" id="SSF52768">
    <property type="entry name" value="Arginase/deacetylase"/>
    <property type="match status" value="1"/>
</dbReference>
<dbReference type="PIRSF" id="PIRSF036979">
    <property type="entry name" value="Arginase"/>
    <property type="match status" value="1"/>
</dbReference>
<feature type="binding site" evidence="4">
    <location>
        <position position="157"/>
    </location>
    <ligand>
        <name>Mn(2+)</name>
        <dbReference type="ChEBI" id="CHEBI:29035"/>
        <label>1</label>
    </ligand>
</feature>
<dbReference type="GO" id="GO:0033389">
    <property type="term" value="P:putrescine biosynthetic process from arginine, via agmatine"/>
    <property type="evidence" value="ECO:0007669"/>
    <property type="project" value="TreeGrafter"/>
</dbReference>
<comment type="caution">
    <text evidence="6">The sequence shown here is derived from an EMBL/GenBank/DDBJ whole genome shotgun (WGS) entry which is preliminary data.</text>
</comment>
<keyword evidence="2 4" id="KW-0479">Metal-binding</keyword>
<dbReference type="Pfam" id="PF00491">
    <property type="entry name" value="Arginase"/>
    <property type="match status" value="1"/>
</dbReference>
<feature type="binding site" evidence="4">
    <location>
        <position position="240"/>
    </location>
    <ligand>
        <name>Mn(2+)</name>
        <dbReference type="ChEBI" id="CHEBI:29035"/>
        <label>1</label>
    </ligand>
</feature>
<keyword evidence="7" id="KW-1185">Reference proteome</keyword>
<dbReference type="GO" id="GO:0008783">
    <property type="term" value="F:agmatinase activity"/>
    <property type="evidence" value="ECO:0007669"/>
    <property type="project" value="TreeGrafter"/>
</dbReference>
<evidence type="ECO:0000313" key="6">
    <source>
        <dbReference type="EMBL" id="MBC8530662.1"/>
    </source>
</evidence>
<dbReference type="InterPro" id="IPR006035">
    <property type="entry name" value="Ureohydrolase"/>
</dbReference>
<dbReference type="Proteomes" id="UP000623172">
    <property type="component" value="Unassembled WGS sequence"/>
</dbReference>
<evidence type="ECO:0000313" key="7">
    <source>
        <dbReference type="Proteomes" id="UP000623172"/>
    </source>
</evidence>
<sequence>MNFTVHTPADMGLTGIATFAKSPLCTDLTNLQADIAVLGAPCDIAVQGKPGARMGPRAIRDASTGFRMSEDGFYDPERDDYFLSARRWKLADCGDADYVPGDLAATFDNIENAVRLMARSGALPVVLGGDHSVSIPVSRGLDEVGDFNVIHIDAHLDWTSHCGDALLFNGCPCRRMAELPYVKRMFHLGIRGTGSSKKSDYDDARSRGDVILSPKAMRAMGWDQVTALFPRGEKYYVTIDIDGFDAVLCPGTGAPSFGGLLFDEVMALLEGAAAAGQVIAVDLVEVAPPYDDRSGTTAHLAATTLMNFLGYITKAQE</sequence>
<evidence type="ECO:0000256" key="4">
    <source>
        <dbReference type="PIRSR" id="PIRSR036979-1"/>
    </source>
</evidence>
<feature type="binding site" evidence="4">
    <location>
        <position position="242"/>
    </location>
    <ligand>
        <name>Mn(2+)</name>
        <dbReference type="ChEBI" id="CHEBI:29035"/>
        <label>1</label>
    </ligand>
</feature>
<reference evidence="6" key="1">
    <citation type="submission" date="2020-08" db="EMBL/GenBank/DDBJ databases">
        <title>Genome public.</title>
        <authorList>
            <person name="Liu C."/>
            <person name="Sun Q."/>
        </authorList>
    </citation>
    <scope>NUCLEOTIDE SEQUENCE</scope>
    <source>
        <strain evidence="6">NSJ-53</strain>
    </source>
</reference>
<evidence type="ECO:0000256" key="3">
    <source>
        <dbReference type="ARBA" id="ARBA00022801"/>
    </source>
</evidence>
<dbReference type="Gene3D" id="3.40.800.10">
    <property type="entry name" value="Ureohydrolase domain"/>
    <property type="match status" value="1"/>
</dbReference>
<dbReference type="EMBL" id="JACRSR010000001">
    <property type="protein sequence ID" value="MBC8530662.1"/>
    <property type="molecule type" value="Genomic_DNA"/>
</dbReference>
<feature type="binding site" evidence="4">
    <location>
        <position position="153"/>
    </location>
    <ligand>
        <name>Mn(2+)</name>
        <dbReference type="ChEBI" id="CHEBI:29035"/>
        <label>1</label>
    </ligand>
</feature>
<keyword evidence="4" id="KW-0464">Manganese</keyword>
<dbReference type="GO" id="GO:0046872">
    <property type="term" value="F:metal ion binding"/>
    <property type="evidence" value="ECO:0007669"/>
    <property type="project" value="UniProtKB-KW"/>
</dbReference>
<protein>
    <submittedName>
        <fullName evidence="6">Arginase family protein</fullName>
    </submittedName>
</protein>